<evidence type="ECO:0000313" key="3">
    <source>
        <dbReference type="Proteomes" id="UP001497623"/>
    </source>
</evidence>
<feature type="non-terminal residue" evidence="2">
    <location>
        <position position="363"/>
    </location>
</feature>
<feature type="domain" description="Reverse transcriptase" evidence="1">
    <location>
        <begin position="1"/>
        <end position="260"/>
    </location>
</feature>
<dbReference type="CDD" id="cd01650">
    <property type="entry name" value="RT_nLTR_like"/>
    <property type="match status" value="1"/>
</dbReference>
<dbReference type="AlphaFoldDB" id="A0AAV2RC66"/>
<comment type="caution">
    <text evidence="2">The sequence shown here is derived from an EMBL/GenBank/DDBJ whole genome shotgun (WGS) entry which is preliminary data.</text>
</comment>
<keyword evidence="3" id="KW-1185">Reference proteome</keyword>
<dbReference type="SUPFAM" id="SSF56672">
    <property type="entry name" value="DNA/RNA polymerases"/>
    <property type="match status" value="1"/>
</dbReference>
<dbReference type="PROSITE" id="PS50878">
    <property type="entry name" value="RT_POL"/>
    <property type="match status" value="1"/>
</dbReference>
<accession>A0AAV2RC66</accession>
<dbReference type="GO" id="GO:0071897">
    <property type="term" value="P:DNA biosynthetic process"/>
    <property type="evidence" value="ECO:0007669"/>
    <property type="project" value="UniProtKB-ARBA"/>
</dbReference>
<dbReference type="PANTHER" id="PTHR47027:SF20">
    <property type="entry name" value="REVERSE TRANSCRIPTASE-LIKE PROTEIN WITH RNA-DIRECTED DNA POLYMERASE DOMAIN"/>
    <property type="match status" value="1"/>
</dbReference>
<protein>
    <recommendedName>
        <fullName evidence="1">Reverse transcriptase domain-containing protein</fullName>
    </recommendedName>
</protein>
<dbReference type="PANTHER" id="PTHR47027">
    <property type="entry name" value="REVERSE TRANSCRIPTASE DOMAIN-CONTAINING PROTEIN"/>
    <property type="match status" value="1"/>
</dbReference>
<proteinExistence type="predicted"/>
<dbReference type="Pfam" id="PF00078">
    <property type="entry name" value="RVT_1"/>
    <property type="match status" value="1"/>
</dbReference>
<gene>
    <name evidence="2" type="ORF">MNOR_LOCUS23421</name>
</gene>
<name>A0AAV2RC66_MEGNR</name>
<sequence length="363" mass="41460">MILGTMSPLIKDPRKSQQCSDNYRSLTIGSTMSKIFDMILLQKHNLNLGTSDNQFGFKENMSTSMCTMVLNETAAYYVKNGSPVYTLFLDASKAFDRLNYVKLFEKLIAKGMCPITVRYLLNMYMTQKIQVKWNGIISDPFGVSNGVRQGGVLSPLLFSVYVDDLLTELKKSGLGCHIGNRYYGALGYADDIVLLCPTKEGLRQMIKICENYAFNHDIRFNGKKSQLLVFGGLSDQQIDIRVNDEPVPVSDNALHLGNFISTKNVYECIDYGVTKFNSSFNYFMATFGKCQKLVKNRLFTQYCMTLYGSQVWPLWDNNRLNNLCIKWRNALRRMWNLPPDTHCNLLPLITSQDPINIQLKCRF</sequence>
<evidence type="ECO:0000259" key="1">
    <source>
        <dbReference type="PROSITE" id="PS50878"/>
    </source>
</evidence>
<dbReference type="Proteomes" id="UP001497623">
    <property type="component" value="Unassembled WGS sequence"/>
</dbReference>
<dbReference type="EMBL" id="CAXKWB010020628">
    <property type="protein sequence ID" value="CAL4122699.1"/>
    <property type="molecule type" value="Genomic_DNA"/>
</dbReference>
<reference evidence="2 3" key="1">
    <citation type="submission" date="2024-05" db="EMBL/GenBank/DDBJ databases">
        <authorList>
            <person name="Wallberg A."/>
        </authorList>
    </citation>
    <scope>NUCLEOTIDE SEQUENCE [LARGE SCALE GENOMIC DNA]</scope>
</reference>
<evidence type="ECO:0000313" key="2">
    <source>
        <dbReference type="EMBL" id="CAL4122699.1"/>
    </source>
</evidence>
<dbReference type="InterPro" id="IPR043502">
    <property type="entry name" value="DNA/RNA_pol_sf"/>
</dbReference>
<organism evidence="2 3">
    <name type="scientific">Meganyctiphanes norvegica</name>
    <name type="common">Northern krill</name>
    <name type="synonym">Thysanopoda norvegica</name>
    <dbReference type="NCBI Taxonomy" id="48144"/>
    <lineage>
        <taxon>Eukaryota</taxon>
        <taxon>Metazoa</taxon>
        <taxon>Ecdysozoa</taxon>
        <taxon>Arthropoda</taxon>
        <taxon>Crustacea</taxon>
        <taxon>Multicrustacea</taxon>
        <taxon>Malacostraca</taxon>
        <taxon>Eumalacostraca</taxon>
        <taxon>Eucarida</taxon>
        <taxon>Euphausiacea</taxon>
        <taxon>Euphausiidae</taxon>
        <taxon>Meganyctiphanes</taxon>
    </lineage>
</organism>
<dbReference type="InterPro" id="IPR000477">
    <property type="entry name" value="RT_dom"/>
</dbReference>